<dbReference type="GO" id="GO:0007517">
    <property type="term" value="P:muscle organ development"/>
    <property type="evidence" value="ECO:0000318"/>
    <property type="project" value="GO_Central"/>
</dbReference>
<accession>G1KK87</accession>
<evidence type="ECO:0000313" key="3">
    <source>
        <dbReference type="Proteomes" id="UP000001646"/>
    </source>
</evidence>
<dbReference type="InterPro" id="IPR052557">
    <property type="entry name" value="CAP/Cytokinesis_protein"/>
</dbReference>
<dbReference type="AlphaFoldDB" id="G1KK87"/>
<reference evidence="2 3" key="1">
    <citation type="submission" date="2009-12" db="EMBL/GenBank/DDBJ databases">
        <title>The Genome Sequence of Anolis carolinensis (Green Anole Lizard).</title>
        <authorList>
            <consortium name="The Genome Sequencing Platform"/>
            <person name="Di Palma F."/>
            <person name="Alfoldi J."/>
            <person name="Heiman D."/>
            <person name="Young S."/>
            <person name="Grabherr M."/>
            <person name="Johnson J."/>
            <person name="Lander E.S."/>
            <person name="Lindblad-Toh K."/>
        </authorList>
    </citation>
    <scope>NUCLEOTIDE SEQUENCE [LARGE SCALE GENOMIC DNA]</scope>
    <source>
        <strain evidence="2 3">JBL SC #1</strain>
    </source>
</reference>
<dbReference type="Gene3D" id="3.10.620.30">
    <property type="match status" value="1"/>
</dbReference>
<dbReference type="GO" id="GO:0007528">
    <property type="term" value="P:neuromuscular junction development"/>
    <property type="evidence" value="ECO:0000318"/>
    <property type="project" value="GO_Central"/>
</dbReference>
<dbReference type="GO" id="GO:0005737">
    <property type="term" value="C:cytoplasm"/>
    <property type="evidence" value="ECO:0000318"/>
    <property type="project" value="GO_Central"/>
</dbReference>
<dbReference type="InParanoid" id="G1KK87"/>
<reference evidence="2" key="3">
    <citation type="submission" date="2025-09" db="UniProtKB">
        <authorList>
            <consortium name="Ensembl"/>
        </authorList>
    </citation>
    <scope>IDENTIFICATION</scope>
</reference>
<dbReference type="Bgee" id="ENSACAG00000010543">
    <property type="expression patterns" value="Expressed in kidney and 3 other cell types or tissues"/>
</dbReference>
<dbReference type="Proteomes" id="UP000001646">
    <property type="component" value="Chromosome 2"/>
</dbReference>
<reference evidence="2" key="2">
    <citation type="submission" date="2025-08" db="UniProtKB">
        <authorList>
            <consortium name="Ensembl"/>
        </authorList>
    </citation>
    <scope>IDENTIFICATION</scope>
</reference>
<dbReference type="Ensembl" id="ENSACAT00000010561.4">
    <property type="protein sequence ID" value="ENSACAP00000010347.3"/>
    <property type="gene ID" value="ENSACAG00000010543.4"/>
</dbReference>
<dbReference type="SMART" id="SM00460">
    <property type="entry name" value="TGc"/>
    <property type="match status" value="1"/>
</dbReference>
<sequence>MMPPCLFPAYPWDKSNLKSMSIDIEQFKSLDVYASKVNVRNSAENLVNVLLQRAHSDLEKVRAIWIWVCHHIEYDVEGFHNEAKRSCAPADVLRSGKSVCAGYAALFEQMCSIAGIQCKQVSGFSKGYSYRPGKVFNGESDHAWNSVHLDGRWHLLDSTWGSGTVDDSCANFTFRYNEFYFLTHPALFINDHFPEDQKWQLLKQPLTLQQFEKNARFRPKFYTTGLVESSAKTIAIETENGKATIFIESRVPVLFLVSLNGAKEHCLMMLQKNGVLLEVYPPQTGTHRLEIFAKANKDTEKEYSSVLEYSLKCRSVDRSISLPKALIQPVGPSWHSEENGILEALPDCPIIRSDDGRCVVTFTRKKNLDVFATLDSDSSTVPEDIRRRHIWKTCQGSQVELKINLPHSGDFALHIWAKKASDPGSHQCALSYLLSCPNKSVMWPVFPLTYRNWEENYELVSPLAGILPANRQVQFKLKMPGVDEASVQCGKTYPLTHRGDDFWEGDCHTSGSSKVRVMVSQNANDNTFWSVLEYKVESH</sequence>
<dbReference type="PANTHER" id="PTHR46333">
    <property type="entry name" value="CYTOKINESIS PROTEIN 3"/>
    <property type="match status" value="1"/>
</dbReference>
<dbReference type="InterPro" id="IPR038765">
    <property type="entry name" value="Papain-like_cys_pep_sf"/>
</dbReference>
<dbReference type="PANTHER" id="PTHR46333:SF3">
    <property type="entry name" value="KYPHOSCOLIOSIS PEPTIDASE"/>
    <property type="match status" value="1"/>
</dbReference>
<protein>
    <recommendedName>
        <fullName evidence="1">Transglutaminase-like domain-containing protein</fullName>
    </recommendedName>
</protein>
<name>G1KK87_ANOCA</name>
<dbReference type="HOGENOM" id="CLU_023412_0_0_1"/>
<organism evidence="2 3">
    <name type="scientific">Anolis carolinensis</name>
    <name type="common">Green anole</name>
    <name type="synonym">American chameleon</name>
    <dbReference type="NCBI Taxonomy" id="28377"/>
    <lineage>
        <taxon>Eukaryota</taxon>
        <taxon>Metazoa</taxon>
        <taxon>Chordata</taxon>
        <taxon>Craniata</taxon>
        <taxon>Vertebrata</taxon>
        <taxon>Euteleostomi</taxon>
        <taxon>Lepidosauria</taxon>
        <taxon>Squamata</taxon>
        <taxon>Bifurcata</taxon>
        <taxon>Unidentata</taxon>
        <taxon>Episquamata</taxon>
        <taxon>Toxicofera</taxon>
        <taxon>Iguania</taxon>
        <taxon>Dactyloidae</taxon>
        <taxon>Anolis</taxon>
    </lineage>
</organism>
<dbReference type="InterPro" id="IPR056564">
    <property type="entry name" value="Ig-like_KY"/>
</dbReference>
<dbReference type="InterPro" id="IPR002931">
    <property type="entry name" value="Transglutaminase-like"/>
</dbReference>
<dbReference type="Pfam" id="PF01841">
    <property type="entry name" value="Transglut_core"/>
    <property type="match status" value="1"/>
</dbReference>
<dbReference type="GeneTree" id="ENSGT00390000002887"/>
<evidence type="ECO:0000313" key="2">
    <source>
        <dbReference type="Ensembl" id="ENSACAP00000010347.3"/>
    </source>
</evidence>
<proteinExistence type="predicted"/>
<dbReference type="SUPFAM" id="SSF54001">
    <property type="entry name" value="Cysteine proteinases"/>
    <property type="match status" value="1"/>
</dbReference>
<dbReference type="Pfam" id="PF23265">
    <property type="entry name" value="Ig-like_KY"/>
    <property type="match status" value="2"/>
</dbReference>
<evidence type="ECO:0000259" key="1">
    <source>
        <dbReference type="SMART" id="SM00460"/>
    </source>
</evidence>
<keyword evidence="3" id="KW-1185">Reference proteome</keyword>
<dbReference type="eggNOG" id="KOG4575">
    <property type="taxonomic scope" value="Eukaryota"/>
</dbReference>
<feature type="domain" description="Transglutaminase-like" evidence="1">
    <location>
        <begin position="92"/>
        <end position="160"/>
    </location>
</feature>
<dbReference type="STRING" id="28377.ENSACAP00000010347"/>